<feature type="transmembrane region" description="Helical" evidence="8">
    <location>
        <begin position="54"/>
        <end position="72"/>
    </location>
</feature>
<feature type="transmembrane region" description="Helical" evidence="8">
    <location>
        <begin position="235"/>
        <end position="252"/>
    </location>
</feature>
<evidence type="ECO:0000256" key="8">
    <source>
        <dbReference type="RuleBase" id="RU363041"/>
    </source>
</evidence>
<keyword evidence="6 8" id="KW-1133">Transmembrane helix</keyword>
<keyword evidence="3" id="KW-0813">Transport</keyword>
<feature type="transmembrane region" description="Helical" evidence="8">
    <location>
        <begin position="205"/>
        <end position="228"/>
    </location>
</feature>
<accession>A0A4R6RB95</accession>
<feature type="transmembrane region" description="Helical" evidence="8">
    <location>
        <begin position="20"/>
        <end position="42"/>
    </location>
</feature>
<evidence type="ECO:0000313" key="10">
    <source>
        <dbReference type="Proteomes" id="UP000294547"/>
    </source>
</evidence>
<evidence type="ECO:0000256" key="2">
    <source>
        <dbReference type="ARBA" id="ARBA00009142"/>
    </source>
</evidence>
<evidence type="ECO:0000313" key="9">
    <source>
        <dbReference type="EMBL" id="TDP83332.1"/>
    </source>
</evidence>
<comment type="similarity">
    <text evidence="2 8">Belongs to the 4-toluene sulfonate uptake permease (TSUP) (TC 2.A.102) family.</text>
</comment>
<evidence type="ECO:0000256" key="3">
    <source>
        <dbReference type="ARBA" id="ARBA00022448"/>
    </source>
</evidence>
<dbReference type="AlphaFoldDB" id="A0A4R6RB95"/>
<sequence length="253" mass="25862">MTDPTADLLAILARGETLAVLAVVAFAATVRGFAGFGAGMIYIPVAAALYGPKVAAATLLLFDLPAVIPATIRLLPQADVRDVAPIALGGLLGVPLGFLALSALDPVAARWAISAIVIVCVAALASGWRVRRDVGPAVSGGVGVVAGFLNGLAQIGAPPVVLFWLGRDRAPATIRASASLYFLIGSGVTMTTYLIGGLITREVVLLAVVLAPVYAAGLWLGSLLFGFASPVFYRRFAYGVIAAAAVAGLPIWR</sequence>
<reference evidence="9 10" key="1">
    <citation type="submission" date="2019-03" db="EMBL/GenBank/DDBJ databases">
        <title>Genomic Encyclopedia of Type Strains, Phase IV (KMG-IV): sequencing the most valuable type-strain genomes for metagenomic binning, comparative biology and taxonomic classification.</title>
        <authorList>
            <person name="Goeker M."/>
        </authorList>
    </citation>
    <scope>NUCLEOTIDE SEQUENCE [LARGE SCALE GENOMIC DNA]</scope>
    <source>
        <strain evidence="9 10">DSM 102969</strain>
    </source>
</reference>
<dbReference type="PANTHER" id="PTHR30269:SF37">
    <property type="entry name" value="MEMBRANE TRANSPORTER PROTEIN"/>
    <property type="match status" value="1"/>
</dbReference>
<evidence type="ECO:0000256" key="4">
    <source>
        <dbReference type="ARBA" id="ARBA00022475"/>
    </source>
</evidence>
<dbReference type="Proteomes" id="UP000294547">
    <property type="component" value="Unassembled WGS sequence"/>
</dbReference>
<evidence type="ECO:0000256" key="1">
    <source>
        <dbReference type="ARBA" id="ARBA00004651"/>
    </source>
</evidence>
<keyword evidence="7 8" id="KW-0472">Membrane</keyword>
<comment type="subcellular location">
    <subcellularLocation>
        <location evidence="1 8">Cell membrane</location>
        <topology evidence="1 8">Multi-pass membrane protein</topology>
    </subcellularLocation>
</comment>
<feature type="transmembrane region" description="Helical" evidence="8">
    <location>
        <begin position="178"/>
        <end position="199"/>
    </location>
</feature>
<feature type="transmembrane region" description="Helical" evidence="8">
    <location>
        <begin position="142"/>
        <end position="166"/>
    </location>
</feature>
<evidence type="ECO:0000256" key="6">
    <source>
        <dbReference type="ARBA" id="ARBA00022989"/>
    </source>
</evidence>
<keyword evidence="4 8" id="KW-1003">Cell membrane</keyword>
<dbReference type="RefSeq" id="WP_165644607.1">
    <property type="nucleotide sequence ID" value="NZ_BSPM01000009.1"/>
</dbReference>
<keyword evidence="5 8" id="KW-0812">Transmembrane</keyword>
<protein>
    <recommendedName>
        <fullName evidence="8">Probable membrane transporter protein</fullName>
    </recommendedName>
</protein>
<dbReference type="InterPro" id="IPR002781">
    <property type="entry name" value="TM_pro_TauE-like"/>
</dbReference>
<gene>
    <name evidence="9" type="ORF">EDD54_3294</name>
</gene>
<dbReference type="GO" id="GO:0005886">
    <property type="term" value="C:plasma membrane"/>
    <property type="evidence" value="ECO:0007669"/>
    <property type="project" value="UniProtKB-SubCell"/>
</dbReference>
<evidence type="ECO:0000256" key="5">
    <source>
        <dbReference type="ARBA" id="ARBA00022692"/>
    </source>
</evidence>
<feature type="transmembrane region" description="Helical" evidence="8">
    <location>
        <begin position="84"/>
        <end position="104"/>
    </location>
</feature>
<dbReference type="PANTHER" id="PTHR30269">
    <property type="entry name" value="TRANSMEMBRANE PROTEIN YFCA"/>
    <property type="match status" value="1"/>
</dbReference>
<feature type="transmembrane region" description="Helical" evidence="8">
    <location>
        <begin position="111"/>
        <end position="130"/>
    </location>
</feature>
<dbReference type="EMBL" id="SNXY01000009">
    <property type="protein sequence ID" value="TDP83332.1"/>
    <property type="molecule type" value="Genomic_DNA"/>
</dbReference>
<organism evidence="9 10">
    <name type="scientific">Oharaeibacter diazotrophicus</name>
    <dbReference type="NCBI Taxonomy" id="1920512"/>
    <lineage>
        <taxon>Bacteria</taxon>
        <taxon>Pseudomonadati</taxon>
        <taxon>Pseudomonadota</taxon>
        <taxon>Alphaproteobacteria</taxon>
        <taxon>Hyphomicrobiales</taxon>
        <taxon>Pleomorphomonadaceae</taxon>
        <taxon>Oharaeibacter</taxon>
    </lineage>
</organism>
<comment type="caution">
    <text evidence="9">The sequence shown here is derived from an EMBL/GenBank/DDBJ whole genome shotgun (WGS) entry which is preliminary data.</text>
</comment>
<evidence type="ECO:0000256" key="7">
    <source>
        <dbReference type="ARBA" id="ARBA00023136"/>
    </source>
</evidence>
<dbReference type="InterPro" id="IPR052017">
    <property type="entry name" value="TSUP"/>
</dbReference>
<name>A0A4R6RB95_9HYPH</name>
<proteinExistence type="inferred from homology"/>
<dbReference type="Pfam" id="PF01925">
    <property type="entry name" value="TauE"/>
    <property type="match status" value="1"/>
</dbReference>
<keyword evidence="10" id="KW-1185">Reference proteome</keyword>